<protein>
    <submittedName>
        <fullName evidence="2">Putative hat transposable element</fullName>
    </submittedName>
</protein>
<dbReference type="InterPro" id="IPR012337">
    <property type="entry name" value="RNaseH-like_sf"/>
</dbReference>
<dbReference type="SUPFAM" id="SSF53098">
    <property type="entry name" value="Ribonuclease H-like"/>
    <property type="match status" value="1"/>
</dbReference>
<evidence type="ECO:0000259" key="1">
    <source>
        <dbReference type="Pfam" id="PF05699"/>
    </source>
</evidence>
<sequence length="133" mass="15307">MSWNFGKRKTRRPELFSLAPVALAVPATQVSVERSISGLKYILSCQRKRLSPDVLDDVLFLRLFHTAKAEHTLSVKLIWRVHVTIVERYSIILAVNIFILCLVNKRLVPSPMLHLEFLNIILIDRWSGSTQNQ</sequence>
<dbReference type="AlphaFoldDB" id="A0A147BD68"/>
<feature type="domain" description="HAT C-terminal dimerisation" evidence="1">
    <location>
        <begin position="4"/>
        <end position="62"/>
    </location>
</feature>
<reference evidence="2" key="1">
    <citation type="journal article" date="2018" name="PLoS Negl. Trop. Dis.">
        <title>Sialome diversity of ticks revealed by RNAseq of single tick salivary glands.</title>
        <authorList>
            <person name="Perner J."/>
            <person name="Kropackova S."/>
            <person name="Kopacek P."/>
            <person name="Ribeiro J.M."/>
        </authorList>
    </citation>
    <scope>NUCLEOTIDE SEQUENCE</scope>
    <source>
        <strain evidence="2">Siblings of single egg batch collected in Ceske Budejovice</strain>
        <tissue evidence="2">Salivary glands</tissue>
    </source>
</reference>
<accession>A0A147BD68</accession>
<dbReference type="Pfam" id="PF05699">
    <property type="entry name" value="Dimer_Tnp_hAT"/>
    <property type="match status" value="1"/>
</dbReference>
<dbReference type="InterPro" id="IPR008906">
    <property type="entry name" value="HATC_C_dom"/>
</dbReference>
<proteinExistence type="predicted"/>
<evidence type="ECO:0000313" key="2">
    <source>
        <dbReference type="EMBL" id="JAR88412.1"/>
    </source>
</evidence>
<dbReference type="EMBL" id="GEGO01006992">
    <property type="protein sequence ID" value="JAR88412.1"/>
    <property type="molecule type" value="Transcribed_RNA"/>
</dbReference>
<dbReference type="GO" id="GO:0046983">
    <property type="term" value="F:protein dimerization activity"/>
    <property type="evidence" value="ECO:0007669"/>
    <property type="project" value="InterPro"/>
</dbReference>
<organism evidence="2">
    <name type="scientific">Ixodes ricinus</name>
    <name type="common">Common tick</name>
    <name type="synonym">Acarus ricinus</name>
    <dbReference type="NCBI Taxonomy" id="34613"/>
    <lineage>
        <taxon>Eukaryota</taxon>
        <taxon>Metazoa</taxon>
        <taxon>Ecdysozoa</taxon>
        <taxon>Arthropoda</taxon>
        <taxon>Chelicerata</taxon>
        <taxon>Arachnida</taxon>
        <taxon>Acari</taxon>
        <taxon>Parasitiformes</taxon>
        <taxon>Ixodida</taxon>
        <taxon>Ixodoidea</taxon>
        <taxon>Ixodidae</taxon>
        <taxon>Ixodinae</taxon>
        <taxon>Ixodes</taxon>
    </lineage>
</organism>
<name>A0A147BD68_IXORI</name>